<dbReference type="InterPro" id="IPR058345">
    <property type="entry name" value="DUF8032"/>
</dbReference>
<sequence length="616" mass="68030">MSNLSPTTLLIQDLISAPNKAESILESLTADQIVMIESTINRVKRRKMDKSQLPSPAASPSSTPAENISENTSSATAIANALAAAMVSAALQASNTALTTKNNTNGTVAPSKTVTSNMTVNTSVTSNEPIAEIKDGVEWVSFVYSHNRTLKRYSIRTDIQTVALDIVDDQFKADNCVYPRANLPKETYKGNRWAYETECNDLGWKLAWLNKSEIAGKRGLIQRAVDSYRNRYPSMRSRRVARQEKLLNGTLRKRKNREDEDETSSNSTSISSPASVVTSTPPQPFPTSLEAAIVKPAHQPKTVAIDDPTNNTRYRIKISIESISLDEITEDFRKQNCAFPRAVQSTPEQYAGGRARWLEDSMINELGWKLAYLNPRVLSGKKNLLQRALDVFRTKFMPMLHPRKHSSRTSLGKVLSEPSTTIDQSQLLKMMPPSMSTPLTASALDAQNALFEKKKKYTKKSKMTCLSFGNCFSLDDEASNKTKLVLGSKLSDAVTQPDQDPMISPSYDNIYSDARFSPFDESTSCHTSSSANSIACTPSPPATAGIFGFADSDLYDSFMLPPVNDSFMLLDSNDIKTYDPLMSPSLPSSAVGEDLVKLEEDFRDDFDTAHLLDPLF</sequence>
<feature type="region of interest" description="Disordered" evidence="1">
    <location>
        <begin position="236"/>
        <end position="287"/>
    </location>
</feature>
<dbReference type="AlphaFoldDB" id="A0A1C7NSU8"/>
<organism evidence="3 4">
    <name type="scientific">Choanephora cucurbitarum</name>
    <dbReference type="NCBI Taxonomy" id="101091"/>
    <lineage>
        <taxon>Eukaryota</taxon>
        <taxon>Fungi</taxon>
        <taxon>Fungi incertae sedis</taxon>
        <taxon>Mucoromycota</taxon>
        <taxon>Mucoromycotina</taxon>
        <taxon>Mucoromycetes</taxon>
        <taxon>Mucorales</taxon>
        <taxon>Mucorineae</taxon>
        <taxon>Choanephoraceae</taxon>
        <taxon>Choanephoroideae</taxon>
        <taxon>Choanephora</taxon>
    </lineage>
</organism>
<evidence type="ECO:0000313" key="4">
    <source>
        <dbReference type="Proteomes" id="UP000093000"/>
    </source>
</evidence>
<dbReference type="PANTHER" id="PTHR22949:SF0">
    <property type="entry name" value="RE27538P"/>
    <property type="match status" value="1"/>
</dbReference>
<comment type="caution">
    <text evidence="3">The sequence shown here is derived from an EMBL/GenBank/DDBJ whole genome shotgun (WGS) entry which is preliminary data.</text>
</comment>
<feature type="compositionally biased region" description="Low complexity" evidence="1">
    <location>
        <begin position="54"/>
        <end position="65"/>
    </location>
</feature>
<dbReference type="EMBL" id="LUGH01000043">
    <property type="protein sequence ID" value="OBZ90574.1"/>
    <property type="molecule type" value="Genomic_DNA"/>
</dbReference>
<feature type="region of interest" description="Disordered" evidence="1">
    <location>
        <begin position="44"/>
        <end position="71"/>
    </location>
</feature>
<feature type="compositionally biased region" description="Low complexity" evidence="1">
    <location>
        <begin position="264"/>
        <end position="280"/>
    </location>
</feature>
<dbReference type="OrthoDB" id="5599902at2759"/>
<accession>A0A1C7NSU8</accession>
<evidence type="ECO:0000256" key="1">
    <source>
        <dbReference type="SAM" id="MobiDB-lite"/>
    </source>
</evidence>
<dbReference type="Proteomes" id="UP000093000">
    <property type="component" value="Unassembled WGS sequence"/>
</dbReference>
<dbReference type="STRING" id="101091.A0A1C7NSU8"/>
<reference evidence="3 4" key="1">
    <citation type="submission" date="2016-03" db="EMBL/GenBank/DDBJ databases">
        <title>Choanephora cucurbitarum.</title>
        <authorList>
            <person name="Min B."/>
            <person name="Park H."/>
            <person name="Park J.-H."/>
            <person name="Shin H.-D."/>
            <person name="Choi I.-G."/>
        </authorList>
    </citation>
    <scope>NUCLEOTIDE SEQUENCE [LARGE SCALE GENOMIC DNA]</scope>
    <source>
        <strain evidence="3 4">KUS-F28377</strain>
    </source>
</reference>
<feature type="domain" description="DUF8032" evidence="2">
    <location>
        <begin position="299"/>
        <end position="396"/>
    </location>
</feature>
<dbReference type="InParanoid" id="A0A1C7NSU8"/>
<proteinExistence type="predicted"/>
<dbReference type="Pfam" id="PF26087">
    <property type="entry name" value="DUF8032"/>
    <property type="match status" value="2"/>
</dbReference>
<dbReference type="PANTHER" id="PTHR22949">
    <property type="entry name" value="WHITE COLLAR 2 PROTEIN WC2"/>
    <property type="match status" value="1"/>
</dbReference>
<keyword evidence="4" id="KW-1185">Reference proteome</keyword>
<protein>
    <recommendedName>
        <fullName evidence="2">DUF8032 domain-containing protein</fullName>
    </recommendedName>
</protein>
<gene>
    <name evidence="3" type="ORF">A0J61_01372</name>
</gene>
<evidence type="ECO:0000313" key="3">
    <source>
        <dbReference type="EMBL" id="OBZ90574.1"/>
    </source>
</evidence>
<name>A0A1C7NSU8_9FUNG</name>
<feature type="domain" description="DUF8032" evidence="2">
    <location>
        <begin position="138"/>
        <end position="231"/>
    </location>
</feature>
<evidence type="ECO:0000259" key="2">
    <source>
        <dbReference type="Pfam" id="PF26087"/>
    </source>
</evidence>